<accession>A0ABM7T080</accession>
<name>A0ABM7T080_9CLOT</name>
<feature type="transmembrane region" description="Helical" evidence="1">
    <location>
        <begin position="30"/>
        <end position="51"/>
    </location>
</feature>
<keyword evidence="3" id="KW-1185">Reference proteome</keyword>
<dbReference type="Proteomes" id="UP000824633">
    <property type="component" value="Chromosome"/>
</dbReference>
<protein>
    <submittedName>
        <fullName evidence="2">Uncharacterized protein</fullName>
    </submittedName>
</protein>
<keyword evidence="1" id="KW-1133">Transmembrane helix</keyword>
<proteinExistence type="predicted"/>
<organism evidence="2 3">
    <name type="scientific">Clostridium gelidum</name>
    <dbReference type="NCBI Taxonomy" id="704125"/>
    <lineage>
        <taxon>Bacteria</taxon>
        <taxon>Bacillati</taxon>
        <taxon>Bacillota</taxon>
        <taxon>Clostridia</taxon>
        <taxon>Eubacteriales</taxon>
        <taxon>Clostridiaceae</taxon>
        <taxon>Clostridium</taxon>
    </lineage>
</organism>
<evidence type="ECO:0000313" key="2">
    <source>
        <dbReference type="EMBL" id="BCZ45234.1"/>
    </source>
</evidence>
<gene>
    <name evidence="2" type="ORF">psyc5s11_13010</name>
</gene>
<keyword evidence="1" id="KW-0472">Membrane</keyword>
<keyword evidence="1" id="KW-0812">Transmembrane</keyword>
<evidence type="ECO:0000313" key="3">
    <source>
        <dbReference type="Proteomes" id="UP000824633"/>
    </source>
</evidence>
<evidence type="ECO:0000256" key="1">
    <source>
        <dbReference type="SAM" id="Phobius"/>
    </source>
</evidence>
<reference evidence="3" key="1">
    <citation type="submission" date="2021-07" db="EMBL/GenBank/DDBJ databases">
        <title>Complete genome sequencing of a Clostridium isolate.</title>
        <authorList>
            <person name="Ueki A."/>
            <person name="Tonouchi A."/>
        </authorList>
    </citation>
    <scope>NUCLEOTIDE SEQUENCE [LARGE SCALE GENOMIC DNA]</scope>
    <source>
        <strain evidence="3">C5S11</strain>
    </source>
</reference>
<sequence>MNLLVGQKLNNKRFNKDFLRNILRFSLNNLKLFIIAPLFYLIMIICKQIIIHTSSI</sequence>
<dbReference type="EMBL" id="AP024849">
    <property type="protein sequence ID" value="BCZ45234.1"/>
    <property type="molecule type" value="Genomic_DNA"/>
</dbReference>